<dbReference type="InterPro" id="IPR017871">
    <property type="entry name" value="ABC_transporter-like_CS"/>
</dbReference>
<feature type="domain" description="ABC transporter" evidence="3">
    <location>
        <begin position="4"/>
        <end position="230"/>
    </location>
</feature>
<organism evidence="4 5">
    <name type="scientific">Paenibacillus silagei</name>
    <dbReference type="NCBI Taxonomy" id="1670801"/>
    <lineage>
        <taxon>Bacteria</taxon>
        <taxon>Bacillati</taxon>
        <taxon>Bacillota</taxon>
        <taxon>Bacilli</taxon>
        <taxon>Bacillales</taxon>
        <taxon>Paenibacillaceae</taxon>
        <taxon>Paenibacillus</taxon>
    </lineage>
</organism>
<dbReference type="SMART" id="SM00382">
    <property type="entry name" value="AAA"/>
    <property type="match status" value="1"/>
</dbReference>
<dbReference type="EMBL" id="JAGGLV010000023">
    <property type="protein sequence ID" value="MBP2115137.1"/>
    <property type="molecule type" value="Genomic_DNA"/>
</dbReference>
<dbReference type="GO" id="GO:0005524">
    <property type="term" value="F:ATP binding"/>
    <property type="evidence" value="ECO:0007669"/>
    <property type="project" value="UniProtKB-KW"/>
</dbReference>
<dbReference type="PANTHER" id="PTHR43582">
    <property type="entry name" value="LINEARMYCIN RESISTANCE ATP-BINDING PROTEIN LNRL"/>
    <property type="match status" value="1"/>
</dbReference>
<dbReference type="Pfam" id="PF00005">
    <property type="entry name" value="ABC_tran"/>
    <property type="match status" value="1"/>
</dbReference>
<dbReference type="Gene3D" id="3.40.50.300">
    <property type="entry name" value="P-loop containing nucleotide triphosphate hydrolases"/>
    <property type="match status" value="1"/>
</dbReference>
<keyword evidence="5" id="KW-1185">Reference proteome</keyword>
<evidence type="ECO:0000313" key="5">
    <source>
        <dbReference type="Proteomes" id="UP000773462"/>
    </source>
</evidence>
<comment type="caution">
    <text evidence="4">The sequence shown here is derived from an EMBL/GenBank/DDBJ whole genome shotgun (WGS) entry which is preliminary data.</text>
</comment>
<accession>A0ABS4P0S9</accession>
<protein>
    <submittedName>
        <fullName evidence="4">ABC-2 type transport system ATP-binding protein</fullName>
    </submittedName>
</protein>
<keyword evidence="2 4" id="KW-0067">ATP-binding</keyword>
<dbReference type="InterPro" id="IPR003439">
    <property type="entry name" value="ABC_transporter-like_ATP-bd"/>
</dbReference>
<dbReference type="InterPro" id="IPR027417">
    <property type="entry name" value="P-loop_NTPase"/>
</dbReference>
<evidence type="ECO:0000256" key="2">
    <source>
        <dbReference type="ARBA" id="ARBA00022840"/>
    </source>
</evidence>
<sequence length="307" mass="33846">MNVIQIDNLVKKFGDYTAVNGLNLTIEKGEVFGLLGPNGAGKSTTINLVCGLLHATSGNIRLFGNKVEDEKRKLGFVPQNIALYDNFTAYENVKFFGELYGLKGKGLENGIDEALEFTGLSDVKRKKAKTFSGGMLRRLNIATALVHQPQILIMDEPTVGIDPQSRNHILKSVQRLNEKGVTIVYTTHYMEEVEAICNRIAIIDKGQVIASGTKKELTDLISDKKSLQLTVDDALELDKEAISHIDGVVNVEINDNLIQVESLKENDNLNAIIAYVNSKNVKIRSIGTTDVTLETVFLTLTGRKLRD</sequence>
<dbReference type="RefSeq" id="WP_209878054.1">
    <property type="nucleotide sequence ID" value="NZ_JAGGLV010000023.1"/>
</dbReference>
<dbReference type="InterPro" id="IPR003593">
    <property type="entry name" value="AAA+_ATPase"/>
</dbReference>
<evidence type="ECO:0000313" key="4">
    <source>
        <dbReference type="EMBL" id="MBP2115137.1"/>
    </source>
</evidence>
<dbReference type="SUPFAM" id="SSF52540">
    <property type="entry name" value="P-loop containing nucleoside triphosphate hydrolases"/>
    <property type="match status" value="1"/>
</dbReference>
<proteinExistence type="predicted"/>
<evidence type="ECO:0000259" key="3">
    <source>
        <dbReference type="PROSITE" id="PS50893"/>
    </source>
</evidence>
<evidence type="ECO:0000256" key="1">
    <source>
        <dbReference type="ARBA" id="ARBA00022741"/>
    </source>
</evidence>
<name>A0ABS4P0S9_9BACL</name>
<reference evidence="4 5" key="1">
    <citation type="submission" date="2021-03" db="EMBL/GenBank/DDBJ databases">
        <title>Genomic Encyclopedia of Type Strains, Phase IV (KMG-IV): sequencing the most valuable type-strain genomes for metagenomic binning, comparative biology and taxonomic classification.</title>
        <authorList>
            <person name="Goeker M."/>
        </authorList>
    </citation>
    <scope>NUCLEOTIDE SEQUENCE [LARGE SCALE GENOMIC DNA]</scope>
    <source>
        <strain evidence="4 5">DSM 101953</strain>
    </source>
</reference>
<keyword evidence="1" id="KW-0547">Nucleotide-binding</keyword>
<dbReference type="PANTHER" id="PTHR43582:SF2">
    <property type="entry name" value="LINEARMYCIN RESISTANCE ATP-BINDING PROTEIN LNRL"/>
    <property type="match status" value="1"/>
</dbReference>
<dbReference type="Proteomes" id="UP000773462">
    <property type="component" value="Unassembled WGS sequence"/>
</dbReference>
<gene>
    <name evidence="4" type="ORF">J2Z70_005322</name>
</gene>
<dbReference type="PROSITE" id="PS00211">
    <property type="entry name" value="ABC_TRANSPORTER_1"/>
    <property type="match status" value="1"/>
</dbReference>
<dbReference type="PROSITE" id="PS50893">
    <property type="entry name" value="ABC_TRANSPORTER_2"/>
    <property type="match status" value="1"/>
</dbReference>